<accession>A0A382E3Y4</accession>
<dbReference type="Pfam" id="PF08484">
    <property type="entry name" value="Methyltransf_14"/>
    <property type="match status" value="1"/>
</dbReference>
<evidence type="ECO:0000313" key="3">
    <source>
        <dbReference type="EMBL" id="SVB45476.1"/>
    </source>
</evidence>
<gene>
    <name evidence="3" type="ORF">METZ01_LOCUS198330</name>
</gene>
<dbReference type="Pfam" id="PF08421">
    <property type="entry name" value="Methyltransf_13"/>
    <property type="match status" value="1"/>
</dbReference>
<name>A0A382E3Y4_9ZZZZ</name>
<dbReference type="InterPro" id="IPR029063">
    <property type="entry name" value="SAM-dependent_MTases_sf"/>
</dbReference>
<feature type="domain" description="Methyltransferase putative zinc binding" evidence="1">
    <location>
        <begin position="5"/>
        <end position="64"/>
    </location>
</feature>
<dbReference type="Gene3D" id="3.40.50.720">
    <property type="entry name" value="NAD(P)-binding Rossmann-like Domain"/>
    <property type="match status" value="1"/>
</dbReference>
<feature type="domain" description="C-methyltransferase" evidence="2">
    <location>
        <begin position="244"/>
        <end position="401"/>
    </location>
</feature>
<protein>
    <recommendedName>
        <fullName evidence="4">C-methyltransferase domain-containing protein</fullName>
    </recommendedName>
</protein>
<dbReference type="PANTHER" id="PTHR43861">
    <property type="entry name" value="TRANS-ACONITATE 2-METHYLTRANSFERASE-RELATED"/>
    <property type="match status" value="1"/>
</dbReference>
<dbReference type="SUPFAM" id="SSF53335">
    <property type="entry name" value="S-adenosyl-L-methionine-dependent methyltransferases"/>
    <property type="match status" value="1"/>
</dbReference>
<dbReference type="Gene3D" id="3.40.50.150">
    <property type="entry name" value="Vaccinia Virus protein VP39"/>
    <property type="match status" value="1"/>
</dbReference>
<dbReference type="AlphaFoldDB" id="A0A382E3Y4"/>
<reference evidence="3" key="1">
    <citation type="submission" date="2018-05" db="EMBL/GenBank/DDBJ databases">
        <authorList>
            <person name="Lanie J.A."/>
            <person name="Ng W.-L."/>
            <person name="Kazmierczak K.M."/>
            <person name="Andrzejewski T.M."/>
            <person name="Davidsen T.M."/>
            <person name="Wayne K.J."/>
            <person name="Tettelin H."/>
            <person name="Glass J.I."/>
            <person name="Rusch D."/>
            <person name="Podicherti R."/>
            <person name="Tsui H.-C.T."/>
            <person name="Winkler M.E."/>
        </authorList>
    </citation>
    <scope>NUCLEOTIDE SEQUENCE</scope>
</reference>
<sequence length="408" mass="46920">MKLNCRICEVTVQPFMSFGKMPIANGFLTPKDFDKEYFYELKPGFCENCLTFQILEQPDPEKMFHQNYAFFSRTSRRMVDHFKAYADWVKNEYLTTSNPFVVEIGSNDGSMLENFSKKNIRHLGIEPSSNVAEEARKYNVNTSCAFFNLTTAEKIVSEYGEADALIAANVMCHIPDLHEVAQGIDHLLNSMGVVVFEEPYLGDMIKNTAYDQIYDEHVYIFSTRSVKNIFSKYGFELIEVKPQPTHGGSMRYVLARNEKRSISKSVEKQLNYEDENNLHLKGTYDLFRERCELSRKNLIDILQKQKSNGRRVVGYAATSKSTTVLNYCSIGPDLIDFISDTTPIKQGKYSPGAHIPILSYEELRKGYPDSLLLFAWNHKTEIMEKEFSFLEKGGEWIVYVPDVALIRK</sequence>
<proteinExistence type="predicted"/>
<dbReference type="InterPro" id="IPR013630">
    <property type="entry name" value="Methyltransf_Zn-bd_dom_put"/>
</dbReference>
<evidence type="ECO:0000259" key="2">
    <source>
        <dbReference type="Pfam" id="PF08484"/>
    </source>
</evidence>
<dbReference type="PANTHER" id="PTHR43861:SF5">
    <property type="entry name" value="BLL5978 PROTEIN"/>
    <property type="match status" value="1"/>
</dbReference>
<dbReference type="Pfam" id="PF13489">
    <property type="entry name" value="Methyltransf_23"/>
    <property type="match status" value="1"/>
</dbReference>
<evidence type="ECO:0000259" key="1">
    <source>
        <dbReference type="Pfam" id="PF08421"/>
    </source>
</evidence>
<evidence type="ECO:0008006" key="4">
    <source>
        <dbReference type="Google" id="ProtNLM"/>
    </source>
</evidence>
<dbReference type="Gene3D" id="6.20.50.110">
    <property type="entry name" value="Methyltransferase, zinc-binding domain"/>
    <property type="match status" value="1"/>
</dbReference>
<dbReference type="InterPro" id="IPR013691">
    <property type="entry name" value="MeTrfase_14"/>
</dbReference>
<organism evidence="3">
    <name type="scientific">marine metagenome</name>
    <dbReference type="NCBI Taxonomy" id="408172"/>
    <lineage>
        <taxon>unclassified sequences</taxon>
        <taxon>metagenomes</taxon>
        <taxon>ecological metagenomes</taxon>
    </lineage>
</organism>
<dbReference type="EMBL" id="UINC01042610">
    <property type="protein sequence ID" value="SVB45476.1"/>
    <property type="molecule type" value="Genomic_DNA"/>
</dbReference>
<dbReference type="InterPro" id="IPR038576">
    <property type="entry name" value="Methyltransf_Zn-bd_dom_put_sf"/>
</dbReference>